<sequence length="143" mass="15916">MGRTRRILKVRRQFKTLDAGYGLGAGVEIECLQPQDHGRVQLQSREFDTTRSNNALMDGPLYRNLHKLHSECVDYINMSVAASDAGVDSARARHVTRIQSYVGCYCWGLASHDLFLRARSCPGQAALRATNDHSRQGGNTPAR</sequence>
<evidence type="ECO:0000313" key="1">
    <source>
        <dbReference type="EMBL" id="GBP93584.1"/>
    </source>
</evidence>
<evidence type="ECO:0000313" key="2">
    <source>
        <dbReference type="Proteomes" id="UP000299102"/>
    </source>
</evidence>
<gene>
    <name evidence="1" type="ORF">EVAR_68667_1</name>
</gene>
<name>A0A4C2A2V5_EUMVA</name>
<keyword evidence="2" id="KW-1185">Reference proteome</keyword>
<protein>
    <submittedName>
        <fullName evidence="1">Uncharacterized protein</fullName>
    </submittedName>
</protein>
<dbReference type="Proteomes" id="UP000299102">
    <property type="component" value="Unassembled WGS sequence"/>
</dbReference>
<proteinExistence type="predicted"/>
<comment type="caution">
    <text evidence="1">The sequence shown here is derived from an EMBL/GenBank/DDBJ whole genome shotgun (WGS) entry which is preliminary data.</text>
</comment>
<organism evidence="1 2">
    <name type="scientific">Eumeta variegata</name>
    <name type="common">Bagworm moth</name>
    <name type="synonym">Eumeta japonica</name>
    <dbReference type="NCBI Taxonomy" id="151549"/>
    <lineage>
        <taxon>Eukaryota</taxon>
        <taxon>Metazoa</taxon>
        <taxon>Ecdysozoa</taxon>
        <taxon>Arthropoda</taxon>
        <taxon>Hexapoda</taxon>
        <taxon>Insecta</taxon>
        <taxon>Pterygota</taxon>
        <taxon>Neoptera</taxon>
        <taxon>Endopterygota</taxon>
        <taxon>Lepidoptera</taxon>
        <taxon>Glossata</taxon>
        <taxon>Ditrysia</taxon>
        <taxon>Tineoidea</taxon>
        <taxon>Psychidae</taxon>
        <taxon>Oiketicinae</taxon>
        <taxon>Eumeta</taxon>
    </lineage>
</organism>
<accession>A0A4C2A2V5</accession>
<dbReference type="EMBL" id="BGZK01002393">
    <property type="protein sequence ID" value="GBP93584.1"/>
    <property type="molecule type" value="Genomic_DNA"/>
</dbReference>
<dbReference type="AlphaFoldDB" id="A0A4C2A2V5"/>
<reference evidence="1 2" key="1">
    <citation type="journal article" date="2019" name="Commun. Biol.">
        <title>The bagworm genome reveals a unique fibroin gene that provides high tensile strength.</title>
        <authorList>
            <person name="Kono N."/>
            <person name="Nakamura H."/>
            <person name="Ohtoshi R."/>
            <person name="Tomita M."/>
            <person name="Numata K."/>
            <person name="Arakawa K."/>
        </authorList>
    </citation>
    <scope>NUCLEOTIDE SEQUENCE [LARGE SCALE GENOMIC DNA]</scope>
</reference>